<dbReference type="EMBL" id="CP138359">
    <property type="protein sequence ID" value="WPF83260.1"/>
    <property type="molecule type" value="Genomic_DNA"/>
</dbReference>
<gene>
    <name evidence="3" type="ORF">SANBI_000918</name>
</gene>
<evidence type="ECO:0000313" key="3">
    <source>
        <dbReference type="EMBL" id="WPF83260.1"/>
    </source>
</evidence>
<accession>A0AAF0Z4H0</accession>
<reference evidence="4" key="1">
    <citation type="submission" date="2023-11" db="EMBL/GenBank/DDBJ databases">
        <authorList>
            <person name="Helweg L.P."/>
            <person name="Kiel A."/>
            <person name="Hitz F."/>
            <person name="Ruckert-Reed C."/>
            <person name="Busche T."/>
            <person name="Kaltschmidt B."/>
            <person name="Kaltschmidt C."/>
        </authorList>
    </citation>
    <scope>NUCLEOTIDE SEQUENCE [LARGE SCALE GENOMIC DNA]</scope>
    <source>
        <strain evidence="4">4.1</strain>
    </source>
</reference>
<dbReference type="AlphaFoldDB" id="A0AAF0Z4H0"/>
<sequence>MTSPEDAPEEKPAPFAPPGGTPPEPGPAAPAQPGAVQPDAVQPASPKAPAPGGWGQPSAQIGYGQPRYGQYAPGGPPQAAPGAGQQPYPGAPPSGPGYGTPQSGQQYGGQPQYGAQQYGGAQYGGQQHGGFPAPGWRPGPAKPGIIPLRPLSLGEIYDGAFAAIRKNPKVMLGVVALVTAVATIVPALISYLLAPSANQWLDDGVVSLFDDGSGQVSSELGLDGLAGQLSQTLLVTIGVYLGSIVTTGLLIVAISRSVIGKSFTVSELWLQVRSKLVGLVAISLLPSIGILLVAGVFIGAIALLASADAVGLVLLVTVVALVVIVVVAVWLTTRFILTPAAYVLEGQRLGTSIARGWTLSRGSFWRLFGIYLLSSIITSIVSGLVASPGQIIANILFPTGDTVPLGAVAITVVAQIIASTISTTFLSSVVALLYIDVRMRREGLDVELAAAADEA</sequence>
<protein>
    <recommendedName>
        <fullName evidence="5">Glycerophosphoryl diester phosphodiesterase membrane domain-containing protein</fullName>
    </recommendedName>
</protein>
<feature type="transmembrane region" description="Helical" evidence="2">
    <location>
        <begin position="233"/>
        <end position="255"/>
    </location>
</feature>
<keyword evidence="2" id="KW-1133">Transmembrane helix</keyword>
<feature type="transmembrane region" description="Helical" evidence="2">
    <location>
        <begin position="364"/>
        <end position="385"/>
    </location>
</feature>
<dbReference type="KEGG" id="sbil:SANBI_000918"/>
<keyword evidence="2" id="KW-0472">Membrane</keyword>
<feature type="transmembrane region" description="Helical" evidence="2">
    <location>
        <begin position="309"/>
        <end position="331"/>
    </location>
</feature>
<feature type="transmembrane region" description="Helical" evidence="2">
    <location>
        <begin position="170"/>
        <end position="194"/>
    </location>
</feature>
<feature type="transmembrane region" description="Helical" evidence="2">
    <location>
        <begin position="405"/>
        <end position="435"/>
    </location>
</feature>
<dbReference type="Proteomes" id="UP001304340">
    <property type="component" value="Chromosome"/>
</dbReference>
<feature type="compositionally biased region" description="Pro residues" evidence="1">
    <location>
        <begin position="14"/>
        <end position="30"/>
    </location>
</feature>
<name>A0AAF0Z4H0_9MICO</name>
<organism evidence="3 4">
    <name type="scientific">Sanguibacter biliveldensis</name>
    <dbReference type="NCBI Taxonomy" id="3030830"/>
    <lineage>
        <taxon>Bacteria</taxon>
        <taxon>Bacillati</taxon>
        <taxon>Actinomycetota</taxon>
        <taxon>Actinomycetes</taxon>
        <taxon>Micrococcales</taxon>
        <taxon>Sanguibacteraceae</taxon>
        <taxon>Sanguibacter</taxon>
    </lineage>
</organism>
<feature type="region of interest" description="Disordered" evidence="1">
    <location>
        <begin position="1"/>
        <end position="139"/>
    </location>
</feature>
<feature type="compositionally biased region" description="Low complexity" evidence="1">
    <location>
        <begin position="62"/>
        <end position="73"/>
    </location>
</feature>
<evidence type="ECO:0000256" key="2">
    <source>
        <dbReference type="SAM" id="Phobius"/>
    </source>
</evidence>
<keyword evidence="4" id="KW-1185">Reference proteome</keyword>
<dbReference type="RefSeq" id="WP_319159390.1">
    <property type="nucleotide sequence ID" value="NZ_CP138359.1"/>
</dbReference>
<feature type="compositionally biased region" description="Low complexity" evidence="1">
    <location>
        <begin position="99"/>
        <end position="120"/>
    </location>
</feature>
<proteinExistence type="predicted"/>
<evidence type="ECO:0000256" key="1">
    <source>
        <dbReference type="SAM" id="MobiDB-lite"/>
    </source>
</evidence>
<feature type="transmembrane region" description="Helical" evidence="2">
    <location>
        <begin position="276"/>
        <end position="303"/>
    </location>
</feature>
<evidence type="ECO:0000313" key="4">
    <source>
        <dbReference type="Proteomes" id="UP001304340"/>
    </source>
</evidence>
<keyword evidence="2" id="KW-0812">Transmembrane</keyword>
<evidence type="ECO:0008006" key="5">
    <source>
        <dbReference type="Google" id="ProtNLM"/>
    </source>
</evidence>
<feature type="compositionally biased region" description="Low complexity" evidence="1">
    <location>
        <begin position="31"/>
        <end position="44"/>
    </location>
</feature>